<organism evidence="9 10">
    <name type="scientific">Ruminococcus turbiniformis</name>
    <dbReference type="NCBI Taxonomy" id="2881258"/>
    <lineage>
        <taxon>Bacteria</taxon>
        <taxon>Bacillati</taxon>
        <taxon>Bacillota</taxon>
        <taxon>Clostridia</taxon>
        <taxon>Eubacteriales</taxon>
        <taxon>Oscillospiraceae</taxon>
        <taxon>Ruminococcus</taxon>
    </lineage>
</organism>
<evidence type="ECO:0000313" key="9">
    <source>
        <dbReference type="EMBL" id="MCC2253601.1"/>
    </source>
</evidence>
<dbReference type="RefSeq" id="WP_227706746.1">
    <property type="nucleotide sequence ID" value="NZ_JAJEQX010000005.1"/>
</dbReference>
<accession>A0ABS8FU64</accession>
<evidence type="ECO:0000256" key="4">
    <source>
        <dbReference type="ARBA" id="ARBA00022692"/>
    </source>
</evidence>
<comment type="caution">
    <text evidence="9">The sequence shown here is derived from an EMBL/GenBank/DDBJ whole genome shotgun (WGS) entry which is preliminary data.</text>
</comment>
<feature type="domain" description="ABC transmembrane type-1" evidence="8">
    <location>
        <begin position="64"/>
        <end position="277"/>
    </location>
</feature>
<dbReference type="PANTHER" id="PTHR43005">
    <property type="entry name" value="BLR7065 PROTEIN"/>
    <property type="match status" value="1"/>
</dbReference>
<evidence type="ECO:0000256" key="3">
    <source>
        <dbReference type="ARBA" id="ARBA00022475"/>
    </source>
</evidence>
<keyword evidence="4 7" id="KW-0812">Transmembrane</keyword>
<dbReference type="SUPFAM" id="SSF161098">
    <property type="entry name" value="MetI-like"/>
    <property type="match status" value="1"/>
</dbReference>
<keyword evidence="5 7" id="KW-1133">Transmembrane helix</keyword>
<evidence type="ECO:0000256" key="5">
    <source>
        <dbReference type="ARBA" id="ARBA00022989"/>
    </source>
</evidence>
<keyword evidence="6 7" id="KW-0472">Membrane</keyword>
<protein>
    <submittedName>
        <fullName evidence="9">Sugar ABC transporter permease</fullName>
    </submittedName>
</protein>
<evidence type="ECO:0000256" key="7">
    <source>
        <dbReference type="RuleBase" id="RU363032"/>
    </source>
</evidence>
<sequence>MTASKRKRIVLSLLPLAIILCFVYGYPLASVCISAFRGFGGSSDGQFVGLENFMTISEDIPQTVTTTLIWTFGSVLPAMVFGLVIAMICNRSFKGKKVVVAINLLPYAIPLIIVASCWRFVYNSDFGLINVFLEKIGLIDEPISFLSFDTALIAVIVARIWRAIPFAFMNYYSALTTIPQEQYEQASIDGAGPFQRFRYITLPNLRATTSSTIIVLTVWTFLVFDIIFGMTGGGPIDATMTISMRIYREMFSMKNTGTASAWSLIAIFILTLITILYWKLMNSKEDDYVE</sequence>
<keyword evidence="10" id="KW-1185">Reference proteome</keyword>
<dbReference type="EMBL" id="JAJEQX010000005">
    <property type="protein sequence ID" value="MCC2253601.1"/>
    <property type="molecule type" value="Genomic_DNA"/>
</dbReference>
<dbReference type="InterPro" id="IPR000515">
    <property type="entry name" value="MetI-like"/>
</dbReference>
<comment type="subcellular location">
    <subcellularLocation>
        <location evidence="1 7">Cell membrane</location>
        <topology evidence="1 7">Multi-pass membrane protein</topology>
    </subcellularLocation>
</comment>
<feature type="transmembrane region" description="Helical" evidence="7">
    <location>
        <begin position="100"/>
        <end position="122"/>
    </location>
</feature>
<comment type="similarity">
    <text evidence="7">Belongs to the binding-protein-dependent transport system permease family.</text>
</comment>
<dbReference type="PANTHER" id="PTHR43005:SF1">
    <property type="entry name" value="SPERMIDINE_PUTRESCINE TRANSPORT SYSTEM PERMEASE PROTEIN"/>
    <property type="match status" value="1"/>
</dbReference>
<gene>
    <name evidence="9" type="ORF">LKD70_03970</name>
</gene>
<keyword evidence="2 7" id="KW-0813">Transport</keyword>
<feature type="transmembrane region" description="Helical" evidence="7">
    <location>
        <begin position="68"/>
        <end position="88"/>
    </location>
</feature>
<dbReference type="Gene3D" id="1.10.3720.10">
    <property type="entry name" value="MetI-like"/>
    <property type="match status" value="1"/>
</dbReference>
<evidence type="ECO:0000259" key="8">
    <source>
        <dbReference type="PROSITE" id="PS50928"/>
    </source>
</evidence>
<feature type="transmembrane region" description="Helical" evidence="7">
    <location>
        <begin position="213"/>
        <end position="236"/>
    </location>
</feature>
<dbReference type="PROSITE" id="PS50928">
    <property type="entry name" value="ABC_TM1"/>
    <property type="match status" value="1"/>
</dbReference>
<feature type="transmembrane region" description="Helical" evidence="7">
    <location>
        <begin position="142"/>
        <end position="161"/>
    </location>
</feature>
<proteinExistence type="inferred from homology"/>
<dbReference type="Proteomes" id="UP001198151">
    <property type="component" value="Unassembled WGS sequence"/>
</dbReference>
<name>A0ABS8FU64_9FIRM</name>
<keyword evidence="3" id="KW-1003">Cell membrane</keyword>
<dbReference type="InterPro" id="IPR035906">
    <property type="entry name" value="MetI-like_sf"/>
</dbReference>
<reference evidence="9 10" key="1">
    <citation type="submission" date="2021-10" db="EMBL/GenBank/DDBJ databases">
        <title>Anaerobic single-cell dispensing facilitates the cultivation of human gut bacteria.</title>
        <authorList>
            <person name="Afrizal A."/>
        </authorList>
    </citation>
    <scope>NUCLEOTIDE SEQUENCE [LARGE SCALE GENOMIC DNA]</scope>
    <source>
        <strain evidence="9 10">CLA-AA-H200</strain>
    </source>
</reference>
<dbReference type="CDD" id="cd06261">
    <property type="entry name" value="TM_PBP2"/>
    <property type="match status" value="1"/>
</dbReference>
<evidence type="ECO:0000256" key="2">
    <source>
        <dbReference type="ARBA" id="ARBA00022448"/>
    </source>
</evidence>
<dbReference type="Pfam" id="PF00528">
    <property type="entry name" value="BPD_transp_1"/>
    <property type="match status" value="1"/>
</dbReference>
<evidence type="ECO:0000256" key="6">
    <source>
        <dbReference type="ARBA" id="ARBA00023136"/>
    </source>
</evidence>
<feature type="transmembrane region" description="Helical" evidence="7">
    <location>
        <begin position="256"/>
        <end position="278"/>
    </location>
</feature>
<evidence type="ECO:0000256" key="1">
    <source>
        <dbReference type="ARBA" id="ARBA00004651"/>
    </source>
</evidence>
<evidence type="ECO:0000313" key="10">
    <source>
        <dbReference type="Proteomes" id="UP001198151"/>
    </source>
</evidence>